<evidence type="ECO:0000256" key="4">
    <source>
        <dbReference type="ARBA" id="ARBA00022679"/>
    </source>
</evidence>
<keyword evidence="5" id="KW-0777">Teichoic acid biosynthesis</keyword>
<accession>A0A4R2ND60</accession>
<proteinExistence type="inferred from homology"/>
<gene>
    <name evidence="7" type="ORF">EV207_16812</name>
</gene>
<dbReference type="EMBL" id="SLXK01000068">
    <property type="protein sequence ID" value="TCP19004.1"/>
    <property type="molecule type" value="Genomic_DNA"/>
</dbReference>
<keyword evidence="8" id="KW-1185">Reference proteome</keyword>
<evidence type="ECO:0000313" key="8">
    <source>
        <dbReference type="Proteomes" id="UP000295416"/>
    </source>
</evidence>
<keyword evidence="3" id="KW-1003">Cell membrane</keyword>
<dbReference type="SUPFAM" id="SSF53756">
    <property type="entry name" value="UDP-Glycosyltransferase/glycogen phosphorylase"/>
    <property type="match status" value="1"/>
</dbReference>
<evidence type="ECO:0000256" key="3">
    <source>
        <dbReference type="ARBA" id="ARBA00022475"/>
    </source>
</evidence>
<dbReference type="InterPro" id="IPR043148">
    <property type="entry name" value="TagF_C"/>
</dbReference>
<dbReference type="GO" id="GO:0047355">
    <property type="term" value="F:CDP-glycerol glycerophosphotransferase activity"/>
    <property type="evidence" value="ECO:0007669"/>
    <property type="project" value="InterPro"/>
</dbReference>
<dbReference type="PANTHER" id="PTHR37316">
    <property type="entry name" value="TEICHOIC ACID GLYCEROL-PHOSPHATE PRIMASE"/>
    <property type="match status" value="1"/>
</dbReference>
<reference evidence="7 8" key="1">
    <citation type="submission" date="2019-03" db="EMBL/GenBank/DDBJ databases">
        <title>Genomic Encyclopedia of Type Strains, Phase IV (KMG-IV): sequencing the most valuable type-strain genomes for metagenomic binning, comparative biology and taxonomic classification.</title>
        <authorList>
            <person name="Goeker M."/>
        </authorList>
    </citation>
    <scope>NUCLEOTIDE SEQUENCE [LARGE SCALE GENOMIC DNA]</scope>
    <source>
        <strain evidence="7 8">DSM 19377</strain>
    </source>
</reference>
<dbReference type="InterPro" id="IPR043149">
    <property type="entry name" value="TagF_N"/>
</dbReference>
<comment type="similarity">
    <text evidence="2">Belongs to the CDP-glycerol glycerophosphotransferase family.</text>
</comment>
<dbReference type="Proteomes" id="UP000295416">
    <property type="component" value="Unassembled WGS sequence"/>
</dbReference>
<sequence>MLYLFVFKIQFNLCKMLPLQSKVTFVVSFGENNKFIYEEMKRQGITDDVVFLCKGSCKKDFEARGSHVIDFETLNLLDMWRGIYHLATSRTVFVDNYYGFLSVTDFKEDVQCIQIWHAAGAIKKFGLEDAAASGRSKKAQERFLRVYKKFDKIVVGSDALANVFMKAFNISAGNVVKTGIPRTDLFFDKNAAREIAAGLAINSKIMKEKKVILYAPTFRDTELSAFNLKLDLDLMQKELGEDYVLFLKVHPAVKTKLNYEQEFPGFVYDYSDYGNINELLLITDILITDYSSIPYEFALLNRPMIFFPYDLEDYKKERGLWDDYESLVPGPVVYTTGDIVDKIKKQAFDLSQIEAFSGKWNQYSKGHSSENLVGLLFKDHISIEEQQSRAL</sequence>
<keyword evidence="6" id="KW-0472">Membrane</keyword>
<dbReference type="PANTHER" id="PTHR37316:SF1">
    <property type="entry name" value="TEICHOIC ACID GLYCEROL-PHOSPHATE PRIMASE"/>
    <property type="match status" value="1"/>
</dbReference>
<keyword evidence="4 7" id="KW-0808">Transferase</keyword>
<dbReference type="InterPro" id="IPR051612">
    <property type="entry name" value="Teichoic_Acid_Biosynth"/>
</dbReference>
<dbReference type="AlphaFoldDB" id="A0A4R2ND60"/>
<evidence type="ECO:0000256" key="1">
    <source>
        <dbReference type="ARBA" id="ARBA00004202"/>
    </source>
</evidence>
<dbReference type="GO" id="GO:0019350">
    <property type="term" value="P:teichoic acid biosynthetic process"/>
    <property type="evidence" value="ECO:0007669"/>
    <property type="project" value="UniProtKB-KW"/>
</dbReference>
<organism evidence="7 8">
    <name type="scientific">Scopulibacillus darangshiensis</name>
    <dbReference type="NCBI Taxonomy" id="442528"/>
    <lineage>
        <taxon>Bacteria</taxon>
        <taxon>Bacillati</taxon>
        <taxon>Bacillota</taxon>
        <taxon>Bacilli</taxon>
        <taxon>Bacillales</taxon>
        <taxon>Sporolactobacillaceae</taxon>
        <taxon>Scopulibacillus</taxon>
    </lineage>
</organism>
<evidence type="ECO:0000313" key="7">
    <source>
        <dbReference type="EMBL" id="TCP19004.1"/>
    </source>
</evidence>
<dbReference type="GO" id="GO:0005886">
    <property type="term" value="C:plasma membrane"/>
    <property type="evidence" value="ECO:0007669"/>
    <property type="project" value="UniProtKB-SubCell"/>
</dbReference>
<evidence type="ECO:0000256" key="2">
    <source>
        <dbReference type="ARBA" id="ARBA00010488"/>
    </source>
</evidence>
<dbReference type="Gene3D" id="3.40.50.11820">
    <property type="match status" value="1"/>
</dbReference>
<dbReference type="InterPro" id="IPR007554">
    <property type="entry name" value="Glycerophosphate_synth"/>
</dbReference>
<evidence type="ECO:0000256" key="6">
    <source>
        <dbReference type="ARBA" id="ARBA00023136"/>
    </source>
</evidence>
<name>A0A4R2ND60_9BACL</name>
<protein>
    <submittedName>
        <fullName evidence="7">CDP-glycerol glycerophosphotransferase (TagB/SpsB family)</fullName>
    </submittedName>
</protein>
<comment type="caution">
    <text evidence="7">The sequence shown here is derived from an EMBL/GenBank/DDBJ whole genome shotgun (WGS) entry which is preliminary data.</text>
</comment>
<evidence type="ECO:0000256" key="5">
    <source>
        <dbReference type="ARBA" id="ARBA00022944"/>
    </source>
</evidence>
<comment type="subcellular location">
    <subcellularLocation>
        <location evidence="1">Cell membrane</location>
        <topology evidence="1">Peripheral membrane protein</topology>
    </subcellularLocation>
</comment>
<dbReference type="Gene3D" id="3.40.50.12580">
    <property type="match status" value="1"/>
</dbReference>
<dbReference type="Pfam" id="PF04464">
    <property type="entry name" value="Glyphos_transf"/>
    <property type="match status" value="1"/>
</dbReference>